<dbReference type="InterPro" id="IPR050327">
    <property type="entry name" value="Proton-linked_MCT"/>
</dbReference>
<dbReference type="PANTHER" id="PTHR11360:SF315">
    <property type="entry name" value="TRANSPORTER MCH2-RELATED"/>
    <property type="match status" value="1"/>
</dbReference>
<evidence type="ECO:0000313" key="6">
    <source>
        <dbReference type="Proteomes" id="UP000288859"/>
    </source>
</evidence>
<dbReference type="InterPro" id="IPR020846">
    <property type="entry name" value="MFS_dom"/>
</dbReference>
<dbReference type="Pfam" id="PF07690">
    <property type="entry name" value="MFS_1"/>
    <property type="match status" value="1"/>
</dbReference>
<feature type="domain" description="Major facilitator superfamily (MFS) profile" evidence="4">
    <location>
        <begin position="227"/>
        <end position="410"/>
    </location>
</feature>
<feature type="transmembrane region" description="Helical" evidence="3">
    <location>
        <begin position="263"/>
        <end position="281"/>
    </location>
</feature>
<dbReference type="SUPFAM" id="SSF103473">
    <property type="entry name" value="MFS general substrate transporter"/>
    <property type="match status" value="1"/>
</dbReference>
<dbReference type="Proteomes" id="UP000288859">
    <property type="component" value="Unassembled WGS sequence"/>
</dbReference>
<feature type="transmembrane region" description="Helical" evidence="3">
    <location>
        <begin position="224"/>
        <end position="243"/>
    </location>
</feature>
<dbReference type="Gene3D" id="1.20.1250.20">
    <property type="entry name" value="MFS general substrate transporter like domains"/>
    <property type="match status" value="2"/>
</dbReference>
<evidence type="ECO:0000256" key="2">
    <source>
        <dbReference type="ARBA" id="ARBA00006727"/>
    </source>
</evidence>
<feature type="transmembrane region" description="Helical" evidence="3">
    <location>
        <begin position="184"/>
        <end position="204"/>
    </location>
</feature>
<evidence type="ECO:0000256" key="3">
    <source>
        <dbReference type="SAM" id="Phobius"/>
    </source>
</evidence>
<accession>A0A438N0F6</accession>
<feature type="transmembrane region" description="Helical" evidence="3">
    <location>
        <begin position="385"/>
        <end position="404"/>
    </location>
</feature>
<dbReference type="GO" id="GO:0016020">
    <property type="term" value="C:membrane"/>
    <property type="evidence" value="ECO:0007669"/>
    <property type="project" value="UniProtKB-SubCell"/>
</dbReference>
<comment type="caution">
    <text evidence="5">The sequence shown here is derived from an EMBL/GenBank/DDBJ whole genome shotgun (WGS) entry which is preliminary data.</text>
</comment>
<dbReference type="PANTHER" id="PTHR11360">
    <property type="entry name" value="MONOCARBOXYLATE TRANSPORTER"/>
    <property type="match status" value="1"/>
</dbReference>
<feature type="transmembrane region" description="Helical" evidence="3">
    <location>
        <begin position="293"/>
        <end position="312"/>
    </location>
</feature>
<name>A0A438N0F6_EXOME</name>
<protein>
    <recommendedName>
        <fullName evidence="4">Major facilitator superfamily (MFS) profile domain-containing protein</fullName>
    </recommendedName>
</protein>
<dbReference type="PROSITE" id="PS50850">
    <property type="entry name" value="MFS"/>
    <property type="match status" value="1"/>
</dbReference>
<sequence>MSDESAQLSEPDNNAMPPPDGGYGWVCLACCFVINCFTWGVIASYGVYLSYYLRIDAFPEARPLDYAFIGGLNFGIAMLSAPLITRLARSYGIKLPMLAGAAFFGGGFIAASFASRIWHLYLSQGALVGLGVGFVYVPSIAVLSQWFAKRRSLANGISAAGSGIGGLVFSFATGALINHLGIGWALRITGATALLANLLAAVFIRDRNGIIRPKQHPFDLRLAWRTDVLLLLSWAFLSMLGYIPLLYSLSDFSISIGLSRNQATQVTALLNMGTAIGRPFIGVASDRFGRFGVATSLTFLCGLSCLVIWIPATSFGLTIFFGILSGAILGVFWMTIAPLCVEVAGLRQLPSLLSLSWLAVVLPTTFSEVVALYLRRPGHTQPYLYTQIFCGVCYICASFCLWSARMLCKR</sequence>
<organism evidence="5 6">
    <name type="scientific">Exophiala mesophila</name>
    <name type="common">Black yeast-like fungus</name>
    <dbReference type="NCBI Taxonomy" id="212818"/>
    <lineage>
        <taxon>Eukaryota</taxon>
        <taxon>Fungi</taxon>
        <taxon>Dikarya</taxon>
        <taxon>Ascomycota</taxon>
        <taxon>Pezizomycotina</taxon>
        <taxon>Eurotiomycetes</taxon>
        <taxon>Chaetothyriomycetidae</taxon>
        <taxon>Chaetothyriales</taxon>
        <taxon>Herpotrichiellaceae</taxon>
        <taxon>Exophiala</taxon>
    </lineage>
</organism>
<dbReference type="GO" id="GO:0022857">
    <property type="term" value="F:transmembrane transporter activity"/>
    <property type="evidence" value="ECO:0007669"/>
    <property type="project" value="InterPro"/>
</dbReference>
<keyword evidence="3" id="KW-0472">Membrane</keyword>
<dbReference type="InterPro" id="IPR036259">
    <property type="entry name" value="MFS_trans_sf"/>
</dbReference>
<dbReference type="VEuPathDB" id="FungiDB:PV10_03981"/>
<dbReference type="EMBL" id="NAJM01000031">
    <property type="protein sequence ID" value="RVX69190.1"/>
    <property type="molecule type" value="Genomic_DNA"/>
</dbReference>
<feature type="transmembrane region" description="Helical" evidence="3">
    <location>
        <begin position="66"/>
        <end position="85"/>
    </location>
</feature>
<keyword evidence="3" id="KW-1133">Transmembrane helix</keyword>
<proteinExistence type="inferred from homology"/>
<keyword evidence="3" id="KW-0812">Transmembrane</keyword>
<feature type="transmembrane region" description="Helical" evidence="3">
    <location>
        <begin position="125"/>
        <end position="147"/>
    </location>
</feature>
<comment type="similarity">
    <text evidence="2">Belongs to the major facilitator superfamily. Monocarboxylate porter (TC 2.A.1.13) family.</text>
</comment>
<dbReference type="OrthoDB" id="6499973at2759"/>
<evidence type="ECO:0000259" key="4">
    <source>
        <dbReference type="PROSITE" id="PS50850"/>
    </source>
</evidence>
<feature type="transmembrane region" description="Helical" evidence="3">
    <location>
        <begin position="159"/>
        <end position="178"/>
    </location>
</feature>
<evidence type="ECO:0000313" key="5">
    <source>
        <dbReference type="EMBL" id="RVX69190.1"/>
    </source>
</evidence>
<feature type="transmembrane region" description="Helical" evidence="3">
    <location>
        <begin position="318"/>
        <end position="340"/>
    </location>
</feature>
<gene>
    <name evidence="5" type="ORF">B0A52_07166</name>
</gene>
<dbReference type="InterPro" id="IPR011701">
    <property type="entry name" value="MFS"/>
</dbReference>
<evidence type="ECO:0000256" key="1">
    <source>
        <dbReference type="ARBA" id="ARBA00004141"/>
    </source>
</evidence>
<reference evidence="5 6" key="1">
    <citation type="submission" date="2017-03" db="EMBL/GenBank/DDBJ databases">
        <title>Genomes of endolithic fungi from Antarctica.</title>
        <authorList>
            <person name="Coleine C."/>
            <person name="Masonjones S."/>
            <person name="Stajich J.E."/>
        </authorList>
    </citation>
    <scope>NUCLEOTIDE SEQUENCE [LARGE SCALE GENOMIC DNA]</scope>
    <source>
        <strain evidence="5 6">CCFEE 6314</strain>
    </source>
</reference>
<feature type="transmembrane region" description="Helical" evidence="3">
    <location>
        <begin position="352"/>
        <end position="373"/>
    </location>
</feature>
<dbReference type="AlphaFoldDB" id="A0A438N0F6"/>
<feature type="transmembrane region" description="Helical" evidence="3">
    <location>
        <begin position="97"/>
        <end position="119"/>
    </location>
</feature>
<comment type="subcellular location">
    <subcellularLocation>
        <location evidence="1">Membrane</location>
        <topology evidence="1">Multi-pass membrane protein</topology>
    </subcellularLocation>
</comment>
<feature type="transmembrane region" description="Helical" evidence="3">
    <location>
        <begin position="23"/>
        <end position="46"/>
    </location>
</feature>